<dbReference type="Pfam" id="PF18962">
    <property type="entry name" value="Por_Secre_tail"/>
    <property type="match status" value="1"/>
</dbReference>
<dbReference type="Proteomes" id="UP001242368">
    <property type="component" value="Unassembled WGS sequence"/>
</dbReference>
<evidence type="ECO:0000313" key="4">
    <source>
        <dbReference type="Proteomes" id="UP001242368"/>
    </source>
</evidence>
<reference evidence="4" key="1">
    <citation type="journal article" date="2019" name="Int. J. Syst. Evol. Microbiol.">
        <title>The Global Catalogue of Microorganisms (GCM) 10K type strain sequencing project: providing services to taxonomists for standard genome sequencing and annotation.</title>
        <authorList>
            <consortium name="The Broad Institute Genomics Platform"/>
            <consortium name="The Broad Institute Genome Sequencing Center for Infectious Disease"/>
            <person name="Wu L."/>
            <person name="Ma J."/>
        </authorList>
    </citation>
    <scope>NUCLEOTIDE SEQUENCE [LARGE SCALE GENOMIC DNA]</scope>
    <source>
        <strain evidence="4">CECT 7184</strain>
    </source>
</reference>
<gene>
    <name evidence="3" type="ORF">QW060_02735</name>
</gene>
<keyword evidence="1" id="KW-0732">Signal</keyword>
<proteinExistence type="predicted"/>
<dbReference type="NCBIfam" id="TIGR04183">
    <property type="entry name" value="Por_Secre_tail"/>
    <property type="match status" value="1"/>
</dbReference>
<dbReference type="EMBL" id="JAUFQU010000001">
    <property type="protein sequence ID" value="MDN3706043.1"/>
    <property type="molecule type" value="Genomic_DNA"/>
</dbReference>
<keyword evidence="4" id="KW-1185">Reference proteome</keyword>
<dbReference type="InterPro" id="IPR052918">
    <property type="entry name" value="Motility_Chemotaxis_Reg"/>
</dbReference>
<dbReference type="PANTHER" id="PTHR35580:SF1">
    <property type="entry name" value="PHYTASE-LIKE DOMAIN-CONTAINING PROTEIN"/>
    <property type="match status" value="1"/>
</dbReference>
<accession>A0ABT8CQT8</accession>
<dbReference type="RefSeq" id="WP_290362180.1">
    <property type="nucleotide sequence ID" value="NZ_JAUFQU010000001.1"/>
</dbReference>
<name>A0ABT8CQT8_9FLAO</name>
<dbReference type="SUPFAM" id="SSF101898">
    <property type="entry name" value="NHL repeat"/>
    <property type="match status" value="1"/>
</dbReference>
<dbReference type="PANTHER" id="PTHR35580">
    <property type="entry name" value="CELL SURFACE GLYCOPROTEIN (S-LAYER PROTEIN)-LIKE PROTEIN"/>
    <property type="match status" value="1"/>
</dbReference>
<comment type="caution">
    <text evidence="3">The sequence shown here is derived from an EMBL/GenBank/DDBJ whole genome shotgun (WGS) entry which is preliminary data.</text>
</comment>
<evidence type="ECO:0000313" key="3">
    <source>
        <dbReference type="EMBL" id="MDN3706043.1"/>
    </source>
</evidence>
<dbReference type="InterPro" id="IPR026444">
    <property type="entry name" value="Secre_tail"/>
</dbReference>
<evidence type="ECO:0000259" key="2">
    <source>
        <dbReference type="Pfam" id="PF18962"/>
    </source>
</evidence>
<evidence type="ECO:0000256" key="1">
    <source>
        <dbReference type="ARBA" id="ARBA00022729"/>
    </source>
</evidence>
<sequence>MNWIHSFGGVGLQGFDILLKDSDAFYYAGGFGKEQDFDFSKNSEHIFYDPVFTDLTVWGIAIAKYDINSNLLWAKGTRLNSNTVSYAHSVVNNQSIYMIGNLSTNFDADLNDNSVLNLNKTAGSISNAFIAKYDLNGNIIKGKVLRSSITSRLSKIIPDTQGNLYLIGAYRGTINFDINGTSVTQTAVSIGHNDNVFVIKMNSNFEVLYYRTFGSISDTQLTDAAVDATGNFYMGGFYRGSLDVDPGSGTHILQNNSEYDYKSFVVKLNPQGNFSWGHSFDPSVNAVALDNQGNFYLGGSLSGTANFNMNGTASNHTSFTHPNGYFQNAFLAKYSPSGVLTWVDITNQPVTTLIRKIRIQGEAVYTLGDVYGPVMFNNQEQTDFPANIRSSFCLKYSKTGIAADLFGTKDPVGQSDFSDVAVNDYNFISYGLYRDSGAQIYNYDALFELPYESESVSNIFAQYLFRIVNTNLNNETFEDEQLLYVYPNPAIDYIIIATDEQFLGSEYEILNMRGQRLIKGSIKETEQKVMTDFSAGVYYIKIRKAQNVIYSQKIRIK</sequence>
<feature type="domain" description="Secretion system C-terminal sorting" evidence="2">
    <location>
        <begin position="485"/>
        <end position="554"/>
    </location>
</feature>
<organism evidence="3 4">
    <name type="scientific">Paenimyroides ceti</name>
    <dbReference type="NCBI Taxonomy" id="395087"/>
    <lineage>
        <taxon>Bacteria</taxon>
        <taxon>Pseudomonadati</taxon>
        <taxon>Bacteroidota</taxon>
        <taxon>Flavobacteriia</taxon>
        <taxon>Flavobacteriales</taxon>
        <taxon>Flavobacteriaceae</taxon>
        <taxon>Paenimyroides</taxon>
    </lineage>
</organism>
<protein>
    <submittedName>
        <fullName evidence="3">T9SS type A sorting domain-containing protein</fullName>
    </submittedName>
</protein>